<sequence length="119" mass="13776">TEEETVRVNQLLRDAESDFASYDAEIAQLEAAISVLRHKRKCLQDYVAKHRSLLAPIRRLPPEILSLIFLIHCRRSPNRLFFQVGTPSSHDSSSIFLSQVSIGWWRIALESPRLWSYLI</sequence>
<evidence type="ECO:0000313" key="1">
    <source>
        <dbReference type="EMBL" id="THU83260.1"/>
    </source>
</evidence>
<accession>A0A4S8MN39</accession>
<proteinExistence type="predicted"/>
<protein>
    <recommendedName>
        <fullName evidence="4">F-box domain-containing protein</fullName>
    </recommendedName>
</protein>
<evidence type="ECO:0000313" key="2">
    <source>
        <dbReference type="EMBL" id="THV04347.1"/>
    </source>
</evidence>
<evidence type="ECO:0008006" key="4">
    <source>
        <dbReference type="Google" id="ProtNLM"/>
    </source>
</evidence>
<dbReference type="Proteomes" id="UP000297245">
    <property type="component" value="Unassembled WGS sequence"/>
</dbReference>
<feature type="non-terminal residue" evidence="2">
    <location>
        <position position="1"/>
    </location>
</feature>
<evidence type="ECO:0000313" key="3">
    <source>
        <dbReference type="Proteomes" id="UP000297245"/>
    </source>
</evidence>
<feature type="non-terminal residue" evidence="2">
    <location>
        <position position="119"/>
    </location>
</feature>
<keyword evidence="3" id="KW-1185">Reference proteome</keyword>
<dbReference type="AlphaFoldDB" id="A0A4S8MN39"/>
<dbReference type="EMBL" id="ML179674">
    <property type="protein sequence ID" value="THU83260.1"/>
    <property type="molecule type" value="Genomic_DNA"/>
</dbReference>
<organism evidence="2 3">
    <name type="scientific">Dendrothele bispora (strain CBS 962.96)</name>
    <dbReference type="NCBI Taxonomy" id="1314807"/>
    <lineage>
        <taxon>Eukaryota</taxon>
        <taxon>Fungi</taxon>
        <taxon>Dikarya</taxon>
        <taxon>Basidiomycota</taxon>
        <taxon>Agaricomycotina</taxon>
        <taxon>Agaricomycetes</taxon>
        <taxon>Agaricomycetidae</taxon>
        <taxon>Agaricales</taxon>
        <taxon>Agaricales incertae sedis</taxon>
        <taxon>Dendrothele</taxon>
    </lineage>
</organism>
<dbReference type="EMBL" id="ML179057">
    <property type="protein sequence ID" value="THV04347.1"/>
    <property type="molecule type" value="Genomic_DNA"/>
</dbReference>
<gene>
    <name evidence="2" type="ORF">K435DRAFT_561145</name>
    <name evidence="1" type="ORF">K435DRAFT_569073</name>
</gene>
<name>A0A4S8MN39_DENBC</name>
<dbReference type="OrthoDB" id="3036116at2759"/>
<reference evidence="2 3" key="1">
    <citation type="journal article" date="2019" name="Nat. Ecol. Evol.">
        <title>Megaphylogeny resolves global patterns of mushroom evolution.</title>
        <authorList>
            <person name="Varga T."/>
            <person name="Krizsan K."/>
            <person name="Foldi C."/>
            <person name="Dima B."/>
            <person name="Sanchez-Garcia M."/>
            <person name="Sanchez-Ramirez S."/>
            <person name="Szollosi G.J."/>
            <person name="Szarkandi J.G."/>
            <person name="Papp V."/>
            <person name="Albert L."/>
            <person name="Andreopoulos W."/>
            <person name="Angelini C."/>
            <person name="Antonin V."/>
            <person name="Barry K.W."/>
            <person name="Bougher N.L."/>
            <person name="Buchanan P."/>
            <person name="Buyck B."/>
            <person name="Bense V."/>
            <person name="Catcheside P."/>
            <person name="Chovatia M."/>
            <person name="Cooper J."/>
            <person name="Damon W."/>
            <person name="Desjardin D."/>
            <person name="Finy P."/>
            <person name="Geml J."/>
            <person name="Haridas S."/>
            <person name="Hughes K."/>
            <person name="Justo A."/>
            <person name="Karasinski D."/>
            <person name="Kautmanova I."/>
            <person name="Kiss B."/>
            <person name="Kocsube S."/>
            <person name="Kotiranta H."/>
            <person name="LaButti K.M."/>
            <person name="Lechner B.E."/>
            <person name="Liimatainen K."/>
            <person name="Lipzen A."/>
            <person name="Lukacs Z."/>
            <person name="Mihaltcheva S."/>
            <person name="Morgado L.N."/>
            <person name="Niskanen T."/>
            <person name="Noordeloos M.E."/>
            <person name="Ohm R.A."/>
            <person name="Ortiz-Santana B."/>
            <person name="Ovrebo C."/>
            <person name="Racz N."/>
            <person name="Riley R."/>
            <person name="Savchenko A."/>
            <person name="Shiryaev A."/>
            <person name="Soop K."/>
            <person name="Spirin V."/>
            <person name="Szebenyi C."/>
            <person name="Tomsovsky M."/>
            <person name="Tulloss R.E."/>
            <person name="Uehling J."/>
            <person name="Grigoriev I.V."/>
            <person name="Vagvolgyi C."/>
            <person name="Papp T."/>
            <person name="Martin F.M."/>
            <person name="Miettinen O."/>
            <person name="Hibbett D.S."/>
            <person name="Nagy L.G."/>
        </authorList>
    </citation>
    <scope>NUCLEOTIDE SEQUENCE [LARGE SCALE GENOMIC DNA]</scope>
    <source>
        <strain evidence="2 3">CBS 962.96</strain>
    </source>
</reference>